<gene>
    <name evidence="1" type="ORF">QVN42_17930</name>
</gene>
<name>A0AAW7KA42_9GAMM</name>
<dbReference type="AlphaFoldDB" id="A0AAW7KA42"/>
<organism evidence="1 2">
    <name type="scientific">Yersinia nurmii</name>
    <dbReference type="NCBI Taxonomy" id="685706"/>
    <lineage>
        <taxon>Bacteria</taxon>
        <taxon>Pseudomonadati</taxon>
        <taxon>Pseudomonadota</taxon>
        <taxon>Gammaproteobacteria</taxon>
        <taxon>Enterobacterales</taxon>
        <taxon>Yersiniaceae</taxon>
        <taxon>Yersinia</taxon>
    </lineage>
</organism>
<proteinExistence type="predicted"/>
<accession>A0AAW7KA42</accession>
<dbReference type="Proteomes" id="UP001167864">
    <property type="component" value="Unassembled WGS sequence"/>
</dbReference>
<dbReference type="EMBL" id="JAUEHU010000027">
    <property type="protein sequence ID" value="MDN0089229.1"/>
    <property type="molecule type" value="Genomic_DNA"/>
</dbReference>
<protein>
    <submittedName>
        <fullName evidence="1">Uncharacterized protein</fullName>
    </submittedName>
</protein>
<reference evidence="1" key="1">
    <citation type="submission" date="2023-06" db="EMBL/GenBank/DDBJ databases">
        <authorList>
            <person name="Polev D.E."/>
            <person name="Saitova A.T."/>
            <person name="Bogumilchik E.A."/>
            <person name="Kokorina G.I."/>
            <person name="Voskresenskaia E.A."/>
        </authorList>
    </citation>
    <scope>NUCLEOTIDE SEQUENCE</scope>
    <source>
        <strain evidence="1">2145 StPb PI</strain>
    </source>
</reference>
<comment type="caution">
    <text evidence="1">The sequence shown here is derived from an EMBL/GenBank/DDBJ whole genome shotgun (WGS) entry which is preliminary data.</text>
</comment>
<dbReference type="RefSeq" id="WP_289818345.1">
    <property type="nucleotide sequence ID" value="NZ_JAUEHU010000027.1"/>
</dbReference>
<sequence>MTYAEITAARKTRKFLSEPEQALAGEQAQTWDGALKVRNLIKVFETLPGFSREAFDLVIDEFDYEEIETALYNILLETAKWQRALEIQRHLAEHDEAA</sequence>
<evidence type="ECO:0000313" key="1">
    <source>
        <dbReference type="EMBL" id="MDN0089229.1"/>
    </source>
</evidence>
<evidence type="ECO:0000313" key="2">
    <source>
        <dbReference type="Proteomes" id="UP001167864"/>
    </source>
</evidence>